<accession>A0A6B3QHS4</accession>
<feature type="compositionally biased region" description="Low complexity" evidence="1">
    <location>
        <begin position="43"/>
        <end position="61"/>
    </location>
</feature>
<organism evidence="2">
    <name type="scientific">Streptomyces tendae</name>
    <dbReference type="NCBI Taxonomy" id="1932"/>
    <lineage>
        <taxon>Bacteria</taxon>
        <taxon>Bacillati</taxon>
        <taxon>Actinomycetota</taxon>
        <taxon>Actinomycetes</taxon>
        <taxon>Kitasatosporales</taxon>
        <taxon>Streptomycetaceae</taxon>
        <taxon>Streptomyces</taxon>
    </lineage>
</organism>
<reference evidence="2" key="1">
    <citation type="journal article" date="2020" name="Microorganisms">
        <title>Isolation, Genomic and Metabolomic Characterization of Streptomyces tendae VITAKN with Quorum Sensing Inhibitory Activity from Southern India.</title>
        <authorList>
            <person name="Ishaque N.M."/>
            <person name="Burgsdorf I."/>
            <person name="Limlingan Malit J.J."/>
            <person name="Saha S."/>
            <person name="Teta R."/>
            <person name="Ewe D."/>
            <person name="Kannabiran K."/>
            <person name="Hrouzek P."/>
            <person name="Steindler L."/>
            <person name="Costantino V."/>
            <person name="Saurav K."/>
        </authorList>
    </citation>
    <scope>NUCLEOTIDE SEQUENCE</scope>
    <source>
        <strain evidence="2">VITAKN</strain>
    </source>
</reference>
<evidence type="ECO:0000313" key="2">
    <source>
        <dbReference type="EMBL" id="NEV87472.1"/>
    </source>
</evidence>
<dbReference type="PROSITE" id="PS51257">
    <property type="entry name" value="PROKAR_LIPOPROTEIN"/>
    <property type="match status" value="1"/>
</dbReference>
<protein>
    <recommendedName>
        <fullName evidence="3">Lipoprotein</fullName>
    </recommendedName>
</protein>
<proteinExistence type="predicted"/>
<evidence type="ECO:0000256" key="1">
    <source>
        <dbReference type="SAM" id="MobiDB-lite"/>
    </source>
</evidence>
<feature type="region of interest" description="Disordered" evidence="1">
    <location>
        <begin position="39"/>
        <end position="61"/>
    </location>
</feature>
<evidence type="ECO:0008006" key="3">
    <source>
        <dbReference type="Google" id="ProtNLM"/>
    </source>
</evidence>
<dbReference type="EMBL" id="JAAIFS010000002">
    <property type="protein sequence ID" value="NEV87472.1"/>
    <property type="molecule type" value="Genomic_DNA"/>
</dbReference>
<gene>
    <name evidence="2" type="ORF">GUR47_12485</name>
</gene>
<sequence>MGRGGALRRGQAPRRGRAALTLVAAVVVVGCGNSGDGAGGSAGAAHGASASAASPASPQPLSGAELCVSAVGYWAREMLDGGEPYGDYQSMGLSNRQYDILREVVDEARAAKRDQGARAAGELIDRRVRRACADGYRDGGPSRGPWQS</sequence>
<dbReference type="AlphaFoldDB" id="A0A6B3QHS4"/>
<name>A0A6B3QHS4_STRTE</name>
<dbReference type="RefSeq" id="WP_164458450.1">
    <property type="nucleotide sequence ID" value="NZ_JAAIFS010000002.1"/>
</dbReference>
<comment type="caution">
    <text evidence="2">The sequence shown here is derived from an EMBL/GenBank/DDBJ whole genome shotgun (WGS) entry which is preliminary data.</text>
</comment>